<evidence type="ECO:0000313" key="2">
    <source>
        <dbReference type="Proteomes" id="UP000294194"/>
    </source>
</evidence>
<dbReference type="AlphaFoldDB" id="A0A4Q9H103"/>
<keyword evidence="2" id="KW-1185">Reference proteome</keyword>
<dbReference type="Proteomes" id="UP000294194">
    <property type="component" value="Unassembled WGS sequence"/>
</dbReference>
<dbReference type="PANTHER" id="PTHR30528">
    <property type="entry name" value="CYTOPLASMIC PROTEIN"/>
    <property type="match status" value="1"/>
</dbReference>
<organism evidence="1 2">
    <name type="scientific">Glaciihabitans arcticus</name>
    <dbReference type="NCBI Taxonomy" id="2668039"/>
    <lineage>
        <taxon>Bacteria</taxon>
        <taxon>Bacillati</taxon>
        <taxon>Actinomycetota</taxon>
        <taxon>Actinomycetes</taxon>
        <taxon>Micrococcales</taxon>
        <taxon>Microbacteriaceae</taxon>
        <taxon>Glaciihabitans</taxon>
    </lineage>
</organism>
<dbReference type="PANTHER" id="PTHR30528:SF0">
    <property type="entry name" value="CYTOPLASMIC PROTEIN"/>
    <property type="match status" value="1"/>
</dbReference>
<evidence type="ECO:0000313" key="1">
    <source>
        <dbReference type="EMBL" id="TBN58400.1"/>
    </source>
</evidence>
<reference evidence="2" key="1">
    <citation type="submission" date="2019-02" db="EMBL/GenBank/DDBJ databases">
        <title>Glaciihabitans arcticus sp. nov., a psychrotolerant bacterium isolated from polar soil.</title>
        <authorList>
            <person name="Dahal R.H."/>
        </authorList>
    </citation>
    <scope>NUCLEOTIDE SEQUENCE [LARGE SCALE GENOMIC DNA]</scope>
    <source>
        <strain evidence="2">RP-3-7</strain>
    </source>
</reference>
<protein>
    <submittedName>
        <fullName evidence="1">Winged helix-turn-helix domain-containing protein</fullName>
    </submittedName>
</protein>
<dbReference type="RefSeq" id="WP_130982547.1">
    <property type="nucleotide sequence ID" value="NZ_SISG01000001.1"/>
</dbReference>
<gene>
    <name evidence="1" type="ORF">EYE40_13915</name>
</gene>
<sequence>MHELTREQARRIAVRAAGLDARRPHDVVGMVRQTAMLRIEQTPTVAPSADHIAWSRLGASYEPPDLTGAISSGLLFERGWMLRPMSDLPLFLAGMRTWLDRASARGWFDANEDFAQSVLDRIEDEGPQTSRAIPDEAAVPWPSTGWTNNRNVTQMLELLHMSGRLAVVGRVGRLRVWDLAERVYPEVPEVPADEARLVRSQQLLAACGIMRDSIAVAPTELHGIVPVGEAATIEGVRGKWRVDPAQLDLPFEGRATLVSPFDRLMTDPYRVARLFEFDYLLETYKPARSRIWGQFALPILHGDRLIGKLDARSDHDSGRFLVHRVHEDEPFSARVRADVDEQIEQFAGWLGLDLQR</sequence>
<name>A0A4Q9H103_9MICO</name>
<dbReference type="Pfam" id="PF06224">
    <property type="entry name" value="AlkZ-like"/>
    <property type="match status" value="1"/>
</dbReference>
<accession>A0A4Q9H103</accession>
<comment type="caution">
    <text evidence="1">The sequence shown here is derived from an EMBL/GenBank/DDBJ whole genome shotgun (WGS) entry which is preliminary data.</text>
</comment>
<dbReference type="EMBL" id="SISG01000001">
    <property type="protein sequence ID" value="TBN58400.1"/>
    <property type="molecule type" value="Genomic_DNA"/>
</dbReference>
<proteinExistence type="predicted"/>
<dbReference type="InterPro" id="IPR009351">
    <property type="entry name" value="AlkZ-like"/>
</dbReference>